<dbReference type="Pfam" id="PF00035">
    <property type="entry name" value="dsrm"/>
    <property type="match status" value="1"/>
</dbReference>
<comment type="catalytic activity">
    <reaction evidence="1">
        <text>Endonucleolytic cleavage to 5'-phosphomonoester.</text>
        <dbReference type="EC" id="3.1.26.3"/>
    </reaction>
</comment>
<feature type="region of interest" description="Disordered" evidence="7">
    <location>
        <begin position="1"/>
        <end position="32"/>
    </location>
</feature>
<evidence type="ECO:0000256" key="7">
    <source>
        <dbReference type="SAM" id="MobiDB-lite"/>
    </source>
</evidence>
<dbReference type="Pfam" id="PF18497">
    <property type="entry name" value="RNase_3_N"/>
    <property type="match status" value="1"/>
</dbReference>
<gene>
    <name evidence="9" type="ORF">DEBR0S1_07470G</name>
</gene>
<dbReference type="InterPro" id="IPR036389">
    <property type="entry name" value="RNase_III_sf"/>
</dbReference>
<keyword evidence="5" id="KW-0378">Hydrolase</keyword>
<reference evidence="9 10" key="1">
    <citation type="submission" date="2019-07" db="EMBL/GenBank/DDBJ databases">
        <authorList>
            <person name="Friedrich A."/>
            <person name="Schacherer J."/>
        </authorList>
    </citation>
    <scope>NUCLEOTIDE SEQUENCE [LARGE SCALE GENOMIC DNA]</scope>
</reference>
<evidence type="ECO:0000256" key="3">
    <source>
        <dbReference type="ARBA" id="ARBA00022722"/>
    </source>
</evidence>
<dbReference type="InterPro" id="IPR000999">
    <property type="entry name" value="RNase_III_dom"/>
</dbReference>
<dbReference type="GO" id="GO:0003725">
    <property type="term" value="F:double-stranded RNA binding"/>
    <property type="evidence" value="ECO:0007669"/>
    <property type="project" value="InterPro"/>
</dbReference>
<dbReference type="InterPro" id="IPR014720">
    <property type="entry name" value="dsRBD_dom"/>
</dbReference>
<dbReference type="EC" id="3.1.26.3" evidence="2"/>
<dbReference type="PANTHER" id="PTHR11207">
    <property type="entry name" value="RIBONUCLEASE III"/>
    <property type="match status" value="1"/>
</dbReference>
<dbReference type="GO" id="GO:0005654">
    <property type="term" value="C:nucleoplasm"/>
    <property type="evidence" value="ECO:0007669"/>
    <property type="project" value="TreeGrafter"/>
</dbReference>
<keyword evidence="4" id="KW-0255">Endonuclease</keyword>
<name>A0A7D9CXS7_DEKBR</name>
<dbReference type="InterPro" id="IPR044449">
    <property type="entry name" value="Rnt1/Pac1_DSRM_fungi"/>
</dbReference>
<dbReference type="CDD" id="cd19876">
    <property type="entry name" value="DSRM_RNT1p-like"/>
    <property type="match status" value="1"/>
</dbReference>
<organism evidence="9 10">
    <name type="scientific">Dekkera bruxellensis</name>
    <name type="common">Brettanomyces custersii</name>
    <dbReference type="NCBI Taxonomy" id="5007"/>
    <lineage>
        <taxon>Eukaryota</taxon>
        <taxon>Fungi</taxon>
        <taxon>Dikarya</taxon>
        <taxon>Ascomycota</taxon>
        <taxon>Saccharomycotina</taxon>
        <taxon>Pichiomycetes</taxon>
        <taxon>Pichiales</taxon>
        <taxon>Pichiaceae</taxon>
        <taxon>Brettanomyces</taxon>
    </lineage>
</organism>
<dbReference type="AlphaFoldDB" id="A0A7D9CXS7"/>
<dbReference type="SMART" id="SM00535">
    <property type="entry name" value="RIBOc"/>
    <property type="match status" value="1"/>
</dbReference>
<feature type="domain" description="RNase III" evidence="8">
    <location>
        <begin position="190"/>
        <end position="313"/>
    </location>
</feature>
<dbReference type="SUPFAM" id="SSF54768">
    <property type="entry name" value="dsRNA-binding domain-like"/>
    <property type="match status" value="1"/>
</dbReference>
<dbReference type="PROSITE" id="PS50142">
    <property type="entry name" value="RNASE_3_2"/>
    <property type="match status" value="1"/>
</dbReference>
<keyword evidence="10" id="KW-1185">Reference proteome</keyword>
<dbReference type="GO" id="GO:0006364">
    <property type="term" value="P:rRNA processing"/>
    <property type="evidence" value="ECO:0007669"/>
    <property type="project" value="InterPro"/>
</dbReference>
<dbReference type="GO" id="GO:0030847">
    <property type="term" value="P:termination of RNA polymerase II transcription, exosome-dependent"/>
    <property type="evidence" value="ECO:0007669"/>
    <property type="project" value="UniProtKB-ARBA"/>
</dbReference>
<accession>A0A7D9CXS7</accession>
<dbReference type="PROSITE" id="PS00517">
    <property type="entry name" value="RNASE_3_1"/>
    <property type="match status" value="1"/>
</dbReference>
<dbReference type="SUPFAM" id="SSF69065">
    <property type="entry name" value="RNase III domain-like"/>
    <property type="match status" value="1"/>
</dbReference>
<evidence type="ECO:0000259" key="8">
    <source>
        <dbReference type="PROSITE" id="PS50142"/>
    </source>
</evidence>
<evidence type="ECO:0000313" key="9">
    <source>
        <dbReference type="EMBL" id="VUG16092.1"/>
    </source>
</evidence>
<evidence type="ECO:0000256" key="2">
    <source>
        <dbReference type="ARBA" id="ARBA00012177"/>
    </source>
</evidence>
<dbReference type="PANTHER" id="PTHR11207:SF0">
    <property type="entry name" value="RIBONUCLEASE 3"/>
    <property type="match status" value="1"/>
</dbReference>
<evidence type="ECO:0000256" key="4">
    <source>
        <dbReference type="ARBA" id="ARBA00022759"/>
    </source>
</evidence>
<feature type="compositionally biased region" description="Basic residues" evidence="7">
    <location>
        <begin position="1"/>
        <end position="12"/>
    </location>
</feature>
<dbReference type="EMBL" id="CABFWN010000001">
    <property type="protein sequence ID" value="VUG16092.1"/>
    <property type="molecule type" value="Genomic_DNA"/>
</dbReference>
<keyword evidence="3" id="KW-0540">Nuclease</keyword>
<dbReference type="FunFam" id="1.10.1520.10:FF:000001">
    <property type="entry name" value="Ribonuclease 3"/>
    <property type="match status" value="1"/>
</dbReference>
<sequence length="543" mass="61260">MSNLNKMRRKSSRKECSNVKRRKTSSSQSSTITAADLSQMEYLATMLQKTVRTIIDKAPNMSLLKDHIAHLAEVADRENNNSPSNFNGENMLQPELVILMRSQKVQLIARLKTMLDDGKLPIFKQIAEFNDSTIFTDSESTMLNVTRRPSDQHIADNDKHNLFLPNKPTRGYQMLYKSFPGTGMPDLPLIHNRALEARVFTHKSIVNNVKHLSVEDALHSHNERLEFLGDAILEGAVTEVIYKKFPNSDEGEMSRMRSDLVNNLQLAEYATKYGFDKKLHKDTTTIGQFFRGKRKPVADVFEAYIGGLAVDGNYENVDEIRNWLAEVMREKLDLYKKNGEYDAKEKIDKNAKAQLYALIGSARSHPEYIVESQGEQGAKVNCVMSNEIIGTGKGAGVKDASLKAAMKALKNRKAIAKYSAIRLKTPRGESVIPLQQNKNEGKEGNEGQNETKYELPVEIKADAEPLKKNKQYKNELYKLLAMKKSLPEYKTERMDNNKMIKCTLLVNSVPVCYCCAANAKIGGNSCAKYVLEHKDILGQCYVF</sequence>
<protein>
    <recommendedName>
        <fullName evidence="2">ribonuclease III</fullName>
        <ecNumber evidence="2">3.1.26.3</ecNumber>
    </recommendedName>
</protein>
<evidence type="ECO:0000256" key="1">
    <source>
        <dbReference type="ARBA" id="ARBA00000109"/>
    </source>
</evidence>
<evidence type="ECO:0000256" key="5">
    <source>
        <dbReference type="ARBA" id="ARBA00022801"/>
    </source>
</evidence>
<dbReference type="GO" id="GO:0034475">
    <property type="term" value="P:U4 snRNA 3'-end processing"/>
    <property type="evidence" value="ECO:0007669"/>
    <property type="project" value="UniProtKB-ARBA"/>
</dbReference>
<dbReference type="GO" id="GO:0034963">
    <property type="term" value="P:box C/D sno(s)RNA processing"/>
    <property type="evidence" value="ECO:0007669"/>
    <property type="project" value="UniProtKB-ARBA"/>
</dbReference>
<dbReference type="CDD" id="cd00593">
    <property type="entry name" value="RIBOc"/>
    <property type="match status" value="1"/>
</dbReference>
<dbReference type="GO" id="GO:0004525">
    <property type="term" value="F:ribonuclease III activity"/>
    <property type="evidence" value="ECO:0007669"/>
    <property type="project" value="UniProtKB-EC"/>
</dbReference>
<evidence type="ECO:0000256" key="6">
    <source>
        <dbReference type="ARBA" id="ARBA00022884"/>
    </source>
</evidence>
<dbReference type="Gene3D" id="3.30.160.20">
    <property type="match status" value="1"/>
</dbReference>
<dbReference type="Gene3D" id="1.10.1520.10">
    <property type="entry name" value="Ribonuclease III domain"/>
    <property type="match status" value="1"/>
</dbReference>
<keyword evidence="6" id="KW-0694">RNA-binding</keyword>
<evidence type="ECO:0000313" key="10">
    <source>
        <dbReference type="Proteomes" id="UP000478008"/>
    </source>
</evidence>
<dbReference type="InterPro" id="IPR040540">
    <property type="entry name" value="RNase_3_N"/>
</dbReference>
<proteinExistence type="predicted"/>
<dbReference type="Proteomes" id="UP000478008">
    <property type="component" value="Unassembled WGS sequence"/>
</dbReference>
<dbReference type="Pfam" id="PF00636">
    <property type="entry name" value="Ribonuclease_3"/>
    <property type="match status" value="1"/>
</dbReference>